<organism evidence="5 6">
    <name type="scientific">Kitasatospora cinereorecta</name>
    <dbReference type="NCBI Taxonomy" id="285560"/>
    <lineage>
        <taxon>Bacteria</taxon>
        <taxon>Bacillati</taxon>
        <taxon>Actinomycetota</taxon>
        <taxon>Actinomycetes</taxon>
        <taxon>Kitasatosporales</taxon>
        <taxon>Streptomycetaceae</taxon>
        <taxon>Kitasatospora</taxon>
    </lineage>
</organism>
<evidence type="ECO:0000256" key="2">
    <source>
        <dbReference type="ARBA" id="ARBA00033753"/>
    </source>
</evidence>
<dbReference type="Gene3D" id="2.40.30.70">
    <property type="entry name" value="YaeB-like"/>
    <property type="match status" value="1"/>
</dbReference>
<feature type="region of interest" description="Disordered" evidence="3">
    <location>
        <begin position="1"/>
        <end position="20"/>
    </location>
</feature>
<evidence type="ECO:0000256" key="1">
    <source>
        <dbReference type="ARBA" id="ARBA00022691"/>
    </source>
</evidence>
<feature type="domain" description="TsaA-like" evidence="4">
    <location>
        <begin position="43"/>
        <end position="173"/>
    </location>
</feature>
<sequence>MVRAGTDRPREVERATGTRPAVRRIGSVAVGERGSTVGDEYAVRAIGWVESPLQERSLAPKQGDEGGPDAWLVFDPAVARALRDLVPGQDVLLLTWLDRADRTVLAVHPRSDRSRPETGVFATRSPDRPNPIGLHRVTVLAVDGLRVRVSDLEALDGTPLLDVKPVLGGREER</sequence>
<evidence type="ECO:0000313" key="5">
    <source>
        <dbReference type="EMBL" id="MFC5644705.1"/>
    </source>
</evidence>
<dbReference type="SUPFAM" id="SSF118196">
    <property type="entry name" value="YaeB-like"/>
    <property type="match status" value="1"/>
</dbReference>
<gene>
    <name evidence="5" type="primary">tsaA</name>
    <name evidence="5" type="ORF">ACFPZF_25520</name>
</gene>
<dbReference type="Pfam" id="PF01980">
    <property type="entry name" value="TrmO_N"/>
    <property type="match status" value="1"/>
</dbReference>
<keyword evidence="6" id="KW-1185">Reference proteome</keyword>
<feature type="compositionally biased region" description="Basic and acidic residues" evidence="3">
    <location>
        <begin position="1"/>
        <end position="16"/>
    </location>
</feature>
<dbReference type="InterPro" id="IPR036413">
    <property type="entry name" value="YaeB-like_sf"/>
</dbReference>
<evidence type="ECO:0000259" key="4">
    <source>
        <dbReference type="PROSITE" id="PS51668"/>
    </source>
</evidence>
<dbReference type="RefSeq" id="WP_346145482.1">
    <property type="nucleotide sequence ID" value="NZ_BAAAUA010000021.1"/>
</dbReference>
<dbReference type="Proteomes" id="UP001596066">
    <property type="component" value="Unassembled WGS sequence"/>
</dbReference>
<protein>
    <submittedName>
        <fullName evidence="5">tRNA (N6-threonylcarbamoyladenosine(37)-N6)-methyltransferase TrmO</fullName>
    </submittedName>
</protein>
<comment type="caution">
    <text evidence="5">The sequence shown here is derived from an EMBL/GenBank/DDBJ whole genome shotgun (WGS) entry which is preliminary data.</text>
</comment>
<dbReference type="InterPro" id="IPR036414">
    <property type="entry name" value="YaeB_N_sf"/>
</dbReference>
<dbReference type="EMBL" id="JBHSOC010000052">
    <property type="protein sequence ID" value="MFC5644705.1"/>
    <property type="molecule type" value="Genomic_DNA"/>
</dbReference>
<accession>A0ABW0VGY5</accession>
<dbReference type="InterPro" id="IPR040372">
    <property type="entry name" value="YaeB-like"/>
</dbReference>
<reference evidence="6" key="1">
    <citation type="journal article" date="2019" name="Int. J. Syst. Evol. Microbiol.">
        <title>The Global Catalogue of Microorganisms (GCM) 10K type strain sequencing project: providing services to taxonomists for standard genome sequencing and annotation.</title>
        <authorList>
            <consortium name="The Broad Institute Genomics Platform"/>
            <consortium name="The Broad Institute Genome Sequencing Center for Infectious Disease"/>
            <person name="Wu L."/>
            <person name="Ma J."/>
        </authorList>
    </citation>
    <scope>NUCLEOTIDE SEQUENCE [LARGE SCALE GENOMIC DNA]</scope>
    <source>
        <strain evidence="6">CGMCC 4.1622</strain>
    </source>
</reference>
<dbReference type="InterPro" id="IPR023368">
    <property type="entry name" value="UPF0066_cons_site"/>
</dbReference>
<dbReference type="PANTHER" id="PTHR12818">
    <property type="entry name" value="TRNA (ADENINE(37)-N6)-METHYLTRANSFERASE"/>
    <property type="match status" value="1"/>
</dbReference>
<dbReference type="CDD" id="cd09281">
    <property type="entry name" value="UPF0066"/>
    <property type="match status" value="1"/>
</dbReference>
<evidence type="ECO:0000256" key="3">
    <source>
        <dbReference type="SAM" id="MobiDB-lite"/>
    </source>
</evidence>
<dbReference type="PROSITE" id="PS51668">
    <property type="entry name" value="TSAA_2"/>
    <property type="match status" value="1"/>
</dbReference>
<keyword evidence="1" id="KW-0949">S-adenosyl-L-methionine</keyword>
<evidence type="ECO:0000313" key="6">
    <source>
        <dbReference type="Proteomes" id="UP001596066"/>
    </source>
</evidence>
<dbReference type="PROSITE" id="PS01318">
    <property type="entry name" value="TSAA_1"/>
    <property type="match status" value="1"/>
</dbReference>
<name>A0ABW0VGY5_9ACTN</name>
<dbReference type="NCBIfam" id="TIGR00104">
    <property type="entry name" value="tRNA_TsaA"/>
    <property type="match status" value="1"/>
</dbReference>
<dbReference type="InterPro" id="IPR023370">
    <property type="entry name" value="TrmO-like_N"/>
</dbReference>
<dbReference type="PANTHER" id="PTHR12818:SF0">
    <property type="entry name" value="TRNA (ADENINE(37)-N6)-METHYLTRANSFERASE"/>
    <property type="match status" value="1"/>
</dbReference>
<comment type="similarity">
    <text evidence="2">Belongs to the tRNA methyltransferase O family.</text>
</comment>
<proteinExistence type="inferred from homology"/>